<keyword evidence="2" id="KW-1185">Reference proteome</keyword>
<dbReference type="Proteomes" id="UP000314294">
    <property type="component" value="Unassembled WGS sequence"/>
</dbReference>
<gene>
    <name evidence="1" type="ORF">EYF80_044397</name>
</gene>
<proteinExistence type="predicted"/>
<protein>
    <submittedName>
        <fullName evidence="1">Uncharacterized protein</fullName>
    </submittedName>
</protein>
<name>A0A4Z2FWW9_9TELE</name>
<sequence length="69" mass="7918">MTEERRHCLVSLIPKGRSTFGDNLLRFSQQPVVSKKQELDLDRGAITNTQLVEDYYQSRTMCSGVEDLI</sequence>
<evidence type="ECO:0000313" key="1">
    <source>
        <dbReference type="EMBL" id="TNN45410.1"/>
    </source>
</evidence>
<accession>A0A4Z2FWW9</accession>
<comment type="caution">
    <text evidence="1">The sequence shown here is derived from an EMBL/GenBank/DDBJ whole genome shotgun (WGS) entry which is preliminary data.</text>
</comment>
<dbReference type="AlphaFoldDB" id="A0A4Z2FWW9"/>
<organism evidence="1 2">
    <name type="scientific">Liparis tanakae</name>
    <name type="common">Tanaka's snailfish</name>
    <dbReference type="NCBI Taxonomy" id="230148"/>
    <lineage>
        <taxon>Eukaryota</taxon>
        <taxon>Metazoa</taxon>
        <taxon>Chordata</taxon>
        <taxon>Craniata</taxon>
        <taxon>Vertebrata</taxon>
        <taxon>Euteleostomi</taxon>
        <taxon>Actinopterygii</taxon>
        <taxon>Neopterygii</taxon>
        <taxon>Teleostei</taxon>
        <taxon>Neoteleostei</taxon>
        <taxon>Acanthomorphata</taxon>
        <taxon>Eupercaria</taxon>
        <taxon>Perciformes</taxon>
        <taxon>Cottioidei</taxon>
        <taxon>Cottales</taxon>
        <taxon>Liparidae</taxon>
        <taxon>Liparis</taxon>
    </lineage>
</organism>
<dbReference type="EMBL" id="SRLO01000848">
    <property type="protein sequence ID" value="TNN45410.1"/>
    <property type="molecule type" value="Genomic_DNA"/>
</dbReference>
<evidence type="ECO:0000313" key="2">
    <source>
        <dbReference type="Proteomes" id="UP000314294"/>
    </source>
</evidence>
<reference evidence="1 2" key="1">
    <citation type="submission" date="2019-03" db="EMBL/GenBank/DDBJ databases">
        <title>First draft genome of Liparis tanakae, snailfish: a comprehensive survey of snailfish specific genes.</title>
        <authorList>
            <person name="Kim W."/>
            <person name="Song I."/>
            <person name="Jeong J.-H."/>
            <person name="Kim D."/>
            <person name="Kim S."/>
            <person name="Ryu S."/>
            <person name="Song J.Y."/>
            <person name="Lee S.K."/>
        </authorList>
    </citation>
    <scope>NUCLEOTIDE SEQUENCE [LARGE SCALE GENOMIC DNA]</scope>
    <source>
        <tissue evidence="1">Muscle</tissue>
    </source>
</reference>